<protein>
    <submittedName>
        <fullName evidence="11">Forkhead box protein Q1-like</fullName>
    </submittedName>
</protein>
<reference evidence="11" key="1">
    <citation type="submission" date="2025-08" db="UniProtKB">
        <authorList>
            <consortium name="RefSeq"/>
        </authorList>
    </citation>
    <scope>IDENTIFICATION</scope>
</reference>
<dbReference type="SUPFAM" id="SSF46785">
    <property type="entry name" value="Winged helix' DNA-binding domain"/>
    <property type="match status" value="1"/>
</dbReference>
<dbReference type="InterPro" id="IPR018122">
    <property type="entry name" value="TF_fork_head_CS_1"/>
</dbReference>
<comment type="subcellular location">
    <subcellularLocation>
        <location evidence="1 7">Nucleus</location>
    </subcellularLocation>
</comment>
<evidence type="ECO:0000259" key="9">
    <source>
        <dbReference type="PROSITE" id="PS50039"/>
    </source>
</evidence>
<evidence type="ECO:0000256" key="4">
    <source>
        <dbReference type="ARBA" id="ARBA00023159"/>
    </source>
</evidence>
<evidence type="ECO:0000313" key="11">
    <source>
        <dbReference type="RefSeq" id="XP_014677554.1"/>
    </source>
</evidence>
<proteinExistence type="predicted"/>
<feature type="DNA-binding region" description="Fork-head" evidence="7">
    <location>
        <begin position="40"/>
        <end position="137"/>
    </location>
</feature>
<dbReference type="SMART" id="SM00339">
    <property type="entry name" value="FH"/>
    <property type="match status" value="1"/>
</dbReference>
<dbReference type="PROSITE" id="PS50039">
    <property type="entry name" value="FORK_HEAD_3"/>
    <property type="match status" value="1"/>
</dbReference>
<dbReference type="PANTHER" id="PTHR47316">
    <property type="entry name" value="FORKHEAD BOX PROTEIN H1"/>
    <property type="match status" value="1"/>
</dbReference>
<feature type="domain" description="Fork-head" evidence="9">
    <location>
        <begin position="40"/>
        <end position="137"/>
    </location>
</feature>
<dbReference type="InterPro" id="IPR030456">
    <property type="entry name" value="TF_fork_head_CS_2"/>
</dbReference>
<dbReference type="PROSITE" id="PS00658">
    <property type="entry name" value="FORK_HEAD_2"/>
    <property type="match status" value="1"/>
</dbReference>
<evidence type="ECO:0000313" key="10">
    <source>
        <dbReference type="Proteomes" id="UP000695022"/>
    </source>
</evidence>
<keyword evidence="5" id="KW-0804">Transcription</keyword>
<feature type="region of interest" description="Disordered" evidence="8">
    <location>
        <begin position="1"/>
        <end position="37"/>
    </location>
</feature>
<dbReference type="PRINTS" id="PR00053">
    <property type="entry name" value="FORKHEAD"/>
</dbReference>
<dbReference type="GeneID" id="106817404"/>
<dbReference type="Proteomes" id="UP000695022">
    <property type="component" value="Unplaced"/>
</dbReference>
<dbReference type="Pfam" id="PF00250">
    <property type="entry name" value="Forkhead"/>
    <property type="match status" value="1"/>
</dbReference>
<accession>A0ABM1EZD3</accession>
<evidence type="ECO:0000256" key="5">
    <source>
        <dbReference type="ARBA" id="ARBA00023163"/>
    </source>
</evidence>
<feature type="compositionally biased region" description="Basic residues" evidence="8">
    <location>
        <begin position="28"/>
        <end position="37"/>
    </location>
</feature>
<dbReference type="PROSITE" id="PS00657">
    <property type="entry name" value="FORK_HEAD_1"/>
    <property type="match status" value="1"/>
</dbReference>
<keyword evidence="6 7" id="KW-0539">Nucleus</keyword>
<organism evidence="10 11">
    <name type="scientific">Priapulus caudatus</name>
    <name type="common">Priapulid worm</name>
    <dbReference type="NCBI Taxonomy" id="37621"/>
    <lineage>
        <taxon>Eukaryota</taxon>
        <taxon>Metazoa</taxon>
        <taxon>Ecdysozoa</taxon>
        <taxon>Scalidophora</taxon>
        <taxon>Priapulida</taxon>
        <taxon>Priapulimorpha</taxon>
        <taxon>Priapulimorphida</taxon>
        <taxon>Priapulidae</taxon>
        <taxon>Priapulus</taxon>
    </lineage>
</organism>
<name>A0ABM1EZD3_PRICU</name>
<feature type="region of interest" description="Disordered" evidence="8">
    <location>
        <begin position="144"/>
        <end position="188"/>
    </location>
</feature>
<dbReference type="InterPro" id="IPR036388">
    <property type="entry name" value="WH-like_DNA-bd_sf"/>
</dbReference>
<gene>
    <name evidence="11" type="primary">LOC106817404</name>
</gene>
<dbReference type="InterPro" id="IPR047511">
    <property type="entry name" value="FH_FOXH1"/>
</dbReference>
<dbReference type="InterPro" id="IPR001766">
    <property type="entry name" value="Fork_head_dom"/>
</dbReference>
<dbReference type="InterPro" id="IPR036390">
    <property type="entry name" value="WH_DNA-bd_sf"/>
</dbReference>
<keyword evidence="2" id="KW-0805">Transcription regulation</keyword>
<evidence type="ECO:0000256" key="8">
    <source>
        <dbReference type="SAM" id="MobiDB-lite"/>
    </source>
</evidence>
<sequence length="361" mass="40501">MAATNKVTEVKKSRSDDGEPPTGDSGKSHRKRFNYRRHPKPPFSYLGLMVTAIQSSPSGKLTLSGIHRALENMFPFFKCEYSGWKDSVRHNLSLNKCFVKVLKDESRPNGKGNHWTVNINNVPLDAFKRQDTKESREAHYEHDLFQELGKRKLSSPSPPPHEEEEEEEEGETTRTGKSPDLSNLLPRERVPVSQLPFSIDTLLRREETPRKRLRVAMTTRDAGGVAMATRDAGITMAMRSAHVAMATTDVGVTMAMRGMNVGMETNDAGVSMTARDASIAMATRDAGHSPHHAYERQWQVLYEAMRLRYDLGTTLPDPRAFVPNSGFDTLFHPSAALAQYGFAAYGQAAVWYGNYDYRLHP</sequence>
<keyword evidence="4" id="KW-0010">Activator</keyword>
<dbReference type="PANTHER" id="PTHR47316:SF1">
    <property type="entry name" value="FORKHEAD BOX PROTEIN H1"/>
    <property type="match status" value="1"/>
</dbReference>
<evidence type="ECO:0000256" key="6">
    <source>
        <dbReference type="ARBA" id="ARBA00023242"/>
    </source>
</evidence>
<feature type="compositionally biased region" description="Basic and acidic residues" evidence="8">
    <location>
        <begin position="8"/>
        <end position="17"/>
    </location>
</feature>
<dbReference type="Gene3D" id="1.10.10.10">
    <property type="entry name" value="Winged helix-like DNA-binding domain superfamily/Winged helix DNA-binding domain"/>
    <property type="match status" value="1"/>
</dbReference>
<evidence type="ECO:0000256" key="2">
    <source>
        <dbReference type="ARBA" id="ARBA00023015"/>
    </source>
</evidence>
<evidence type="ECO:0000256" key="3">
    <source>
        <dbReference type="ARBA" id="ARBA00023125"/>
    </source>
</evidence>
<keyword evidence="10" id="KW-1185">Reference proteome</keyword>
<dbReference type="CDD" id="cd20022">
    <property type="entry name" value="FH_FOXH"/>
    <property type="match status" value="1"/>
</dbReference>
<dbReference type="InterPro" id="IPR052327">
    <property type="entry name" value="Activin_resp_transcr_regulator"/>
</dbReference>
<evidence type="ECO:0000256" key="1">
    <source>
        <dbReference type="ARBA" id="ARBA00004123"/>
    </source>
</evidence>
<keyword evidence="3 7" id="KW-0238">DNA-binding</keyword>
<dbReference type="RefSeq" id="XP_014677554.1">
    <property type="nucleotide sequence ID" value="XM_014822068.1"/>
</dbReference>
<evidence type="ECO:0000256" key="7">
    <source>
        <dbReference type="PROSITE-ProRule" id="PRU00089"/>
    </source>
</evidence>